<dbReference type="InterPro" id="IPR050624">
    <property type="entry name" value="HTH-type_Tx_Regulator"/>
</dbReference>
<evidence type="ECO:0000313" key="4">
    <source>
        <dbReference type="EMBL" id="KFI67776.1"/>
    </source>
</evidence>
<feature type="domain" description="HTH tetR-type" evidence="3">
    <location>
        <begin position="8"/>
        <end position="69"/>
    </location>
</feature>
<reference evidence="4 5" key="1">
    <citation type="submission" date="2014-03" db="EMBL/GenBank/DDBJ databases">
        <title>Genomics of Bifidobacteria.</title>
        <authorList>
            <person name="Ventura M."/>
            <person name="Milani C."/>
            <person name="Lugli G.A."/>
        </authorList>
    </citation>
    <scope>NUCLEOTIDE SEQUENCE [LARGE SCALE GENOMIC DNA]</scope>
    <source>
        <strain evidence="4 5">LMG 21814</strain>
    </source>
</reference>
<keyword evidence="1 2" id="KW-0238">DNA-binding</keyword>
<dbReference type="Gene3D" id="1.10.357.10">
    <property type="entry name" value="Tetracycline Repressor, domain 2"/>
    <property type="match status" value="1"/>
</dbReference>
<dbReference type="PANTHER" id="PTHR43479">
    <property type="entry name" value="ACREF/ENVCD OPERON REPRESSOR-RELATED"/>
    <property type="match status" value="1"/>
</dbReference>
<accession>A0A087B9S6</accession>
<dbReference type="AlphaFoldDB" id="A0A087B9S6"/>
<evidence type="ECO:0000259" key="3">
    <source>
        <dbReference type="PROSITE" id="PS50977"/>
    </source>
</evidence>
<name>A0A087B9S6_BIFLN</name>
<dbReference type="SUPFAM" id="SSF46689">
    <property type="entry name" value="Homeodomain-like"/>
    <property type="match status" value="1"/>
</dbReference>
<dbReference type="RefSeq" id="WP_032684103.1">
    <property type="nucleotide sequence ID" value="NZ_JGZA01000026.1"/>
</dbReference>
<dbReference type="InterPro" id="IPR009057">
    <property type="entry name" value="Homeodomain-like_sf"/>
</dbReference>
<dbReference type="EMBL" id="JGZA01000026">
    <property type="protein sequence ID" value="KFI67776.1"/>
    <property type="molecule type" value="Genomic_DNA"/>
</dbReference>
<evidence type="ECO:0000256" key="1">
    <source>
        <dbReference type="ARBA" id="ARBA00023125"/>
    </source>
</evidence>
<feature type="DNA-binding region" description="H-T-H motif" evidence="2">
    <location>
        <begin position="32"/>
        <end position="51"/>
    </location>
</feature>
<comment type="caution">
    <text evidence="4">The sequence shown here is derived from an EMBL/GenBank/DDBJ whole genome shotgun (WGS) entry which is preliminary data.</text>
</comment>
<dbReference type="Proteomes" id="UP000029024">
    <property type="component" value="Unassembled WGS sequence"/>
</dbReference>
<dbReference type="Pfam" id="PF00440">
    <property type="entry name" value="TetR_N"/>
    <property type="match status" value="1"/>
</dbReference>
<organism evidence="4 5">
    <name type="scientific">Bifidobacterium longum subsp. suis</name>
    <dbReference type="NCBI Taxonomy" id="1695"/>
    <lineage>
        <taxon>Bacteria</taxon>
        <taxon>Bacillati</taxon>
        <taxon>Actinomycetota</taxon>
        <taxon>Actinomycetes</taxon>
        <taxon>Bifidobacteriales</taxon>
        <taxon>Bifidobacteriaceae</taxon>
        <taxon>Bifidobacterium</taxon>
    </lineage>
</organism>
<evidence type="ECO:0000313" key="5">
    <source>
        <dbReference type="Proteomes" id="UP000029024"/>
    </source>
</evidence>
<dbReference type="PANTHER" id="PTHR43479:SF11">
    <property type="entry name" value="ACREF_ENVCD OPERON REPRESSOR-RELATED"/>
    <property type="match status" value="1"/>
</dbReference>
<dbReference type="PROSITE" id="PS50977">
    <property type="entry name" value="HTH_TETR_2"/>
    <property type="match status" value="1"/>
</dbReference>
<gene>
    <name evidence="4" type="ORF">BLSS_1892</name>
</gene>
<sequence length="235" mass="26700">MARNAHPEVTRNRILDAAQQLFITKGYEHTSIQNIVDELGDLSKGAIYHHFKSKEDILEELINRDNDVQDDFNESVMGRSDLTALEKFRILWHYSMTAQDHVQIMRAAMPMLSDPVSFAANMRIWSKHLPERFLPLIEEGVKDGSIPTAYPREAAELLSLLPNYWLMPYFYPASLSEMEHRVRCLAAMLSAIGVPIFDDELIEMTAKGMMTFDRLPSAACGDSSPQRGEPRKGSQ</sequence>
<dbReference type="InterPro" id="IPR001647">
    <property type="entry name" value="HTH_TetR"/>
</dbReference>
<dbReference type="GO" id="GO:0003677">
    <property type="term" value="F:DNA binding"/>
    <property type="evidence" value="ECO:0007669"/>
    <property type="project" value="UniProtKB-UniRule"/>
</dbReference>
<protein>
    <submittedName>
        <fullName evidence="4">TetR family transcriptional regulator</fullName>
    </submittedName>
</protein>
<evidence type="ECO:0000256" key="2">
    <source>
        <dbReference type="PROSITE-ProRule" id="PRU00335"/>
    </source>
</evidence>
<proteinExistence type="predicted"/>